<dbReference type="GO" id="GO:0016020">
    <property type="term" value="C:membrane"/>
    <property type="evidence" value="ECO:0007669"/>
    <property type="project" value="UniProtKB-SubCell"/>
</dbReference>
<keyword evidence="9" id="KW-0732">Signal</keyword>
<evidence type="ECO:0000256" key="10">
    <source>
        <dbReference type="ARBA" id="ARBA00022737"/>
    </source>
</evidence>
<accession>A0A2U9BHC5</accession>
<feature type="region of interest" description="Disordered" evidence="26">
    <location>
        <begin position="1938"/>
        <end position="1959"/>
    </location>
</feature>
<dbReference type="Gene3D" id="2.130.10.10">
    <property type="entry name" value="YVTN repeat-like/Quinoprotein amine dehydrogenase"/>
    <property type="match status" value="1"/>
</dbReference>
<evidence type="ECO:0000259" key="29">
    <source>
        <dbReference type="PROSITE" id="PS51004"/>
    </source>
</evidence>
<keyword evidence="6" id="KW-0808">Transferase</keyword>
<dbReference type="FunFam" id="2.60.40.10:FF:002240">
    <property type="entry name" value="Macrophage stimulating 1 receptor b"/>
    <property type="match status" value="1"/>
</dbReference>
<dbReference type="InterPro" id="IPR015943">
    <property type="entry name" value="WD40/YVTN_repeat-like_dom_sf"/>
</dbReference>
<evidence type="ECO:0000256" key="24">
    <source>
        <dbReference type="PROSITE-ProRule" id="PRU00352"/>
    </source>
</evidence>
<evidence type="ECO:0000256" key="26">
    <source>
        <dbReference type="SAM" id="MobiDB-lite"/>
    </source>
</evidence>
<keyword evidence="11 25" id="KW-0547">Nucleotide-binding</keyword>
<dbReference type="InterPro" id="IPR036352">
    <property type="entry name" value="Semap_dom_sf"/>
</dbReference>
<dbReference type="Gene3D" id="2.60.40.10">
    <property type="entry name" value="Immunoglobulins"/>
    <property type="match status" value="2"/>
</dbReference>
<dbReference type="GO" id="GO:0045087">
    <property type="term" value="P:innate immune response"/>
    <property type="evidence" value="ECO:0007669"/>
    <property type="project" value="UniProtKB-KW"/>
</dbReference>
<dbReference type="InterPro" id="IPR020635">
    <property type="entry name" value="Tyr_kinase_cat_dom"/>
</dbReference>
<dbReference type="InterPro" id="IPR043970">
    <property type="entry name" value="FUZ/MON1/HPS1_longin_3"/>
</dbReference>
<dbReference type="Gene3D" id="3.30.200.20">
    <property type="entry name" value="Phosphorylase Kinase, domain 1"/>
    <property type="match status" value="1"/>
</dbReference>
<evidence type="ECO:0000313" key="30">
    <source>
        <dbReference type="EMBL" id="AWP03357.1"/>
    </source>
</evidence>
<evidence type="ECO:0000256" key="15">
    <source>
        <dbReference type="ARBA" id="ARBA00022859"/>
    </source>
</evidence>
<dbReference type="SUPFAM" id="SSF81296">
    <property type="entry name" value="E set domains"/>
    <property type="match status" value="3"/>
</dbReference>
<evidence type="ECO:0000259" key="28">
    <source>
        <dbReference type="PROSITE" id="PS50011"/>
    </source>
</evidence>
<dbReference type="InterPro" id="IPR013783">
    <property type="entry name" value="Ig-like_fold"/>
</dbReference>
<evidence type="ECO:0000256" key="3">
    <source>
        <dbReference type="ARBA" id="ARBA00011902"/>
    </source>
</evidence>
<evidence type="ECO:0000256" key="8">
    <source>
        <dbReference type="ARBA" id="ARBA00022692"/>
    </source>
</evidence>
<dbReference type="Gene3D" id="3.30.1680.10">
    <property type="entry name" value="ligand-binding face of the semaphorins, domain 2"/>
    <property type="match status" value="1"/>
</dbReference>
<dbReference type="GO" id="GO:0016192">
    <property type="term" value="P:vesicle-mediated transport"/>
    <property type="evidence" value="ECO:0007669"/>
    <property type="project" value="InterPro"/>
</dbReference>
<evidence type="ECO:0000256" key="9">
    <source>
        <dbReference type="ARBA" id="ARBA00022729"/>
    </source>
</evidence>
<evidence type="ECO:0000256" key="19">
    <source>
        <dbReference type="ARBA" id="ARBA00023157"/>
    </source>
</evidence>
<dbReference type="GO" id="GO:0006623">
    <property type="term" value="P:protein targeting to vacuole"/>
    <property type="evidence" value="ECO:0007669"/>
    <property type="project" value="InterPro"/>
</dbReference>
<dbReference type="PROSITE" id="PS50011">
    <property type="entry name" value="PROTEIN_KINASE_DOM"/>
    <property type="match status" value="1"/>
</dbReference>
<keyword evidence="12" id="KW-0418">Kinase</keyword>
<feature type="transmembrane region" description="Helical" evidence="27">
    <location>
        <begin position="1530"/>
        <end position="1553"/>
    </location>
</feature>
<evidence type="ECO:0000256" key="6">
    <source>
        <dbReference type="ARBA" id="ARBA00022679"/>
    </source>
</evidence>
<evidence type="ECO:0000313" key="31">
    <source>
        <dbReference type="Proteomes" id="UP000246464"/>
    </source>
</evidence>
<dbReference type="InterPro" id="IPR001627">
    <property type="entry name" value="Semap_dom"/>
</dbReference>
<dbReference type="FunFam" id="2.130.10.10:FF:000194">
    <property type="entry name" value="Macrophage-stimulating 1 receptor a"/>
    <property type="match status" value="1"/>
</dbReference>
<dbReference type="GO" id="GO:0007411">
    <property type="term" value="P:axon guidance"/>
    <property type="evidence" value="ECO:0007669"/>
    <property type="project" value="UniProtKB-ARBA"/>
</dbReference>
<dbReference type="InterPro" id="IPR011009">
    <property type="entry name" value="Kinase-like_dom_sf"/>
</dbReference>
<dbReference type="Pfam" id="PF19036">
    <property type="entry name" value="Fuz_longin_1"/>
    <property type="match status" value="1"/>
</dbReference>
<feature type="compositionally biased region" description="Basic and acidic residues" evidence="26">
    <location>
        <begin position="61"/>
        <end position="94"/>
    </location>
</feature>
<keyword evidence="13 25" id="KW-0067">ATP-binding</keyword>
<evidence type="ECO:0000256" key="22">
    <source>
        <dbReference type="ARBA" id="ARBA00074624"/>
    </source>
</evidence>
<dbReference type="InterPro" id="IPR000719">
    <property type="entry name" value="Prot_kinase_dom"/>
</dbReference>
<dbReference type="EC" id="2.7.10.1" evidence="3"/>
<keyword evidence="20 30" id="KW-0675">Receptor</keyword>
<dbReference type="InterPro" id="IPR016201">
    <property type="entry name" value="PSI"/>
</dbReference>
<dbReference type="PRINTS" id="PR00109">
    <property type="entry name" value="TYRKINASE"/>
</dbReference>
<dbReference type="STRING" id="52904.ENSSMAP00000024538"/>
<protein>
    <recommendedName>
        <fullName evidence="22">Macrophage-stimulating protein receptor</fullName>
        <ecNumber evidence="3">2.7.10.1</ecNumber>
    </recommendedName>
    <alternativeName>
        <fullName evidence="23">p185-Ron</fullName>
    </alternativeName>
</protein>
<dbReference type="Pfam" id="PF07714">
    <property type="entry name" value="PK_Tyr_Ser-Thr"/>
    <property type="match status" value="1"/>
</dbReference>
<evidence type="ECO:0000256" key="20">
    <source>
        <dbReference type="ARBA" id="ARBA00023170"/>
    </source>
</evidence>
<evidence type="ECO:0000256" key="1">
    <source>
        <dbReference type="ARBA" id="ARBA00004479"/>
    </source>
</evidence>
<keyword evidence="21" id="KW-0325">Glycoprotein</keyword>
<comment type="caution">
    <text evidence="24">Lacks conserved residue(s) required for the propagation of feature annotation.</text>
</comment>
<keyword evidence="7" id="KW-0165">Cleavage on pair of basic residues</keyword>
<dbReference type="SUPFAM" id="SSF103575">
    <property type="entry name" value="Plexin repeat"/>
    <property type="match status" value="1"/>
</dbReference>
<keyword evidence="10" id="KW-0677">Repeat</keyword>
<keyword evidence="4" id="KW-0597">Phosphoprotein</keyword>
<dbReference type="EMBL" id="CP026248">
    <property type="protein sequence ID" value="AWP03357.1"/>
    <property type="molecule type" value="Genomic_DNA"/>
</dbReference>
<name>A0A2U9BHC5_SCOMX</name>
<dbReference type="PROSITE" id="PS00109">
    <property type="entry name" value="PROTEIN_KINASE_TYR"/>
    <property type="match status" value="1"/>
</dbReference>
<evidence type="ECO:0000256" key="16">
    <source>
        <dbReference type="ARBA" id="ARBA00022989"/>
    </source>
</evidence>
<evidence type="ECO:0000256" key="23">
    <source>
        <dbReference type="ARBA" id="ARBA00083775"/>
    </source>
</evidence>
<keyword evidence="5" id="KW-0399">Innate immunity</keyword>
<dbReference type="Pfam" id="PF01403">
    <property type="entry name" value="Sema"/>
    <property type="match status" value="1"/>
</dbReference>
<dbReference type="InterPro" id="IPR014756">
    <property type="entry name" value="Ig_E-set"/>
</dbReference>
<dbReference type="CDD" id="cd00603">
    <property type="entry name" value="IPT_PCSR"/>
    <property type="match status" value="1"/>
</dbReference>
<dbReference type="CDD" id="cd01179">
    <property type="entry name" value="IPT_plexin_repeat2"/>
    <property type="match status" value="1"/>
</dbReference>
<dbReference type="Gene3D" id="1.10.510.10">
    <property type="entry name" value="Transferase(Phosphotransferase) domain 1"/>
    <property type="match status" value="1"/>
</dbReference>
<evidence type="ECO:0000256" key="14">
    <source>
        <dbReference type="ARBA" id="ARBA00022843"/>
    </source>
</evidence>
<dbReference type="FunFam" id="3.30.200.20:FF:000251">
    <property type="entry name" value="Macrophage stimulating 1 receptor"/>
    <property type="match status" value="1"/>
</dbReference>
<dbReference type="FunFam" id="3.30.1680.10:FF:000006">
    <property type="entry name" value="Macrophage-stimulating 1 receptor b"/>
    <property type="match status" value="1"/>
</dbReference>
<evidence type="ECO:0000256" key="27">
    <source>
        <dbReference type="SAM" id="Phobius"/>
    </source>
</evidence>
<dbReference type="Pfam" id="PF19037">
    <property type="entry name" value="Fuz_longin_2"/>
    <property type="match status" value="1"/>
</dbReference>
<dbReference type="SMART" id="SM00219">
    <property type="entry name" value="TyrKc"/>
    <property type="match status" value="1"/>
</dbReference>
<evidence type="ECO:0000256" key="17">
    <source>
        <dbReference type="ARBA" id="ARBA00023136"/>
    </source>
</evidence>
<dbReference type="SMART" id="SM00429">
    <property type="entry name" value="IPT"/>
    <property type="match status" value="3"/>
</dbReference>
<feature type="domain" description="Protein kinase" evidence="28">
    <location>
        <begin position="1649"/>
        <end position="1912"/>
    </location>
</feature>
<evidence type="ECO:0000256" key="21">
    <source>
        <dbReference type="ARBA" id="ARBA00023180"/>
    </source>
</evidence>
<keyword evidence="16 27" id="KW-1133">Transmembrane helix</keyword>
<dbReference type="GO" id="GO:0009615">
    <property type="term" value="P:response to virus"/>
    <property type="evidence" value="ECO:0007669"/>
    <property type="project" value="UniProtKB-ARBA"/>
</dbReference>
<dbReference type="SMART" id="SM00630">
    <property type="entry name" value="Sema"/>
    <property type="match status" value="1"/>
</dbReference>
<feature type="region of interest" description="Disordered" evidence="26">
    <location>
        <begin position="1"/>
        <end position="110"/>
    </location>
</feature>
<dbReference type="InterPro" id="IPR043971">
    <property type="entry name" value="FUZ/MON1/HPS1_longin_2"/>
</dbReference>
<dbReference type="SMART" id="SM00423">
    <property type="entry name" value="PSI"/>
    <property type="match status" value="1"/>
</dbReference>
<reference evidence="30 31" key="1">
    <citation type="submission" date="2017-12" db="EMBL/GenBank/DDBJ databases">
        <title>Integrating genomic resources of turbot (Scophthalmus maximus) in depth evaluation of genetic and physical mapping variation across individuals.</title>
        <authorList>
            <person name="Martinez P."/>
        </authorList>
    </citation>
    <scope>NUCLEOTIDE SEQUENCE [LARGE SCALE GENOMIC DNA]</scope>
</reference>
<feature type="binding site" evidence="25">
    <location>
        <position position="1681"/>
    </location>
    <ligand>
        <name>ATP</name>
        <dbReference type="ChEBI" id="CHEBI:30616"/>
    </ligand>
</feature>
<organism evidence="30 31">
    <name type="scientific">Scophthalmus maximus</name>
    <name type="common">Turbot</name>
    <name type="synonym">Psetta maxima</name>
    <dbReference type="NCBI Taxonomy" id="52904"/>
    <lineage>
        <taxon>Eukaryota</taxon>
        <taxon>Metazoa</taxon>
        <taxon>Chordata</taxon>
        <taxon>Craniata</taxon>
        <taxon>Vertebrata</taxon>
        <taxon>Euteleostomi</taxon>
        <taxon>Actinopterygii</taxon>
        <taxon>Neopterygii</taxon>
        <taxon>Teleostei</taxon>
        <taxon>Neoteleostei</taxon>
        <taxon>Acanthomorphata</taxon>
        <taxon>Carangaria</taxon>
        <taxon>Pleuronectiformes</taxon>
        <taxon>Pleuronectoidei</taxon>
        <taxon>Scophthalmidae</taxon>
        <taxon>Scophthalmus</taxon>
    </lineage>
</organism>
<dbReference type="Pfam" id="PF01833">
    <property type="entry name" value="TIG"/>
    <property type="match status" value="2"/>
</dbReference>
<feature type="domain" description="Sema" evidence="29">
    <location>
        <begin position="616"/>
        <end position="1099"/>
    </location>
</feature>
<dbReference type="GO" id="GO:0035658">
    <property type="term" value="C:Mon1-Ccz1 complex"/>
    <property type="evidence" value="ECO:0007669"/>
    <property type="project" value="TreeGrafter"/>
</dbReference>
<proteinExistence type="inferred from homology"/>
<dbReference type="Proteomes" id="UP000246464">
    <property type="component" value="Chromosome 6"/>
</dbReference>
<keyword evidence="14" id="KW-0832">Ubl conjugation</keyword>
<dbReference type="InterPro" id="IPR001245">
    <property type="entry name" value="Ser-Thr/Tyr_kinase_cat_dom"/>
</dbReference>
<dbReference type="PROSITE" id="PS00107">
    <property type="entry name" value="PROTEIN_KINASE_ATP"/>
    <property type="match status" value="1"/>
</dbReference>
<dbReference type="PROSITE" id="PS51004">
    <property type="entry name" value="SEMA"/>
    <property type="match status" value="1"/>
</dbReference>
<feature type="compositionally biased region" description="Acidic residues" evidence="26">
    <location>
        <begin position="1942"/>
        <end position="1953"/>
    </location>
</feature>
<keyword evidence="18" id="KW-0829">Tyrosine-protein kinase</keyword>
<keyword evidence="19" id="KW-1015">Disulfide bond</keyword>
<evidence type="ECO:0000256" key="25">
    <source>
        <dbReference type="PROSITE-ProRule" id="PRU10141"/>
    </source>
</evidence>
<sequence length="1959" mass="219171">MDGEAQRATASWENGTLAPLDRLRSERADSPVPGLVEGTEPGAGQKSAMFVHAQSFEDLTAEARGDAEFDKSEGESAEELKGLVEVDTIEEQRDNNTSSESKSKEEDVSSEAWRNHRKHVFVLSDAGKPIYTRYGTEEALSSTMGVMMALVSFVEAEKNIIRSIQADGCKVVFLTKSPLVLVGVSRTCQSDKELLRELQYIYYQIVSLLTLTQLNHIFKHKQNYDLRRLLAGSEYLTDNLLHRLDRDPGLLLSAVTCLPLASSARDVVSSSLQAAKSKSLVFSILLAGDRLVTLVRKKDQFLHHIDLHLVFNLVGSSSAFREGEGWTPICLPKFNTAGFFHAHISYLEPASELCLILVSTDREDFFNMSDCKKRFLERLSKRSAYQALKEALKCPSYPVAQVGIPELRHFLYKSKSSGLYTSPEFPEVYQSDEEQERLMGLYQDLHSCLHHPTRPLRSFYCCREKENLLAWVTSGFELYLCFSPLGTKALAVSAVNKLLKFMSIYITFVETHQYTCWLRFRAAAASRMTSDTWIGASVRWRGSTELKAGCQSAELDRSVDAGVEDALFSTSDLEVTPRCLCCCPPVRPGVEMVHWTTQLGACVWLQTLLAVALANCPSLAQSPVNFSVVYTMPFFQARGPIQNIVNNSFYQEVYVASKNVIEAVNRSLEKVWEVRTGPVGGPECQICNLCNIDKDPNFPEDTNNQVLMLDTLFMYLYSCGSSQYGVCYFHQLNSNGEPPSLSKCLFNKDSNSAAYCPDCVASPLGTKVTMVEEGQTVYFFVAATVNDSVTQRYGRKSISVRRPLATEDGFYSDVRGLTVLPGLRRTYHIEYVYSFFTQEFVYFLSVQRESPDLDSSPFQTRLGRLPRNEWEMKRYREVILECRFEPKRRRRNVASEPYKDVVYNVVQAAHFGKAGRELAEELGAEEEDDILYGVFAVTDDSGVTEHDSALCAFPMDNVNKAIVDGVDDCCESGPEQLSRGLCYFQPCESCPHESMENNATCRDQPTMVSKPYYRVDLFNRQMTNVLLTSLLVTTIENKTVAHIGTSTGRLLQLVLTRSSPIIFANYSLEENQRVSSIAAVYSSEYLLFVAGDKMIQVPQRGPGCQHFLTCAMCLTAPKFMGCGWCSGVCSWESECHSRWRNESCPPGITGFFPRTAPPDGQTELTVCGWEFQSPLRPAISSRTHQVRLGPVACTVLPVKSNNTHLVCKIRSGATELSRPVNITVEVHEGKVEGRYSIDGKAETPGFTFVIPNITEIQPNYGPRVGGTLITVTGPHLDAGKTRRVTLNDVPCPIKRVTKPKGNVSSIICLSQPISEVRDVPLSVFIDKSPVLTTKVFYYKEKPKITAVLPDCSFDRGSRIVIEGENLDSVYRTIIRFKPNESHLKPVTRECIGKSLPTRMECVTPVFHRDETEEGELSFDMDGALALWNKEFSYHPYGKPIPFETEGHVLNLYPGFDEVSLHHQKLNLVSSCMSITMTVADVDCDAKVLDNEITCRIPKNMTIPSEGLPVKISINGQVHNVGTVVRVSNHYMAGIVLGILAALVAGAVLAFVVMKHLRKKKKASMVETRLAHSANRSGTNNVELSPAGDYRRVSRSPGPVVFPRLAYAACGIDPTLSPLMPPEKISISSFRPELLEEVKDVLIPAEMLIVQHHRIIGKGHFGTVYHGYFTDHNNREIHCAVKSLNRITDVEEVEQFLKEGIIMKGFHHSNVLSLLGILLPQEGLPLVVLPYMKHGDLRHFIRCEKRNPTVKDLIGFGLQVAKGMEYLAQKKFVHRDLAARNCMLDESYTVKVADFGMARDVFDKEYYSVQDHRKAKLPVKWMAIESLQTQKFTSKSDVWSFGVLMWEMLTRGASPYPEVDPYDITHYLLKGRRLPQPQYCPDPLYSIMLQCWDPEPELRPGFATLVSAVSTILSGLEGEHYISLNVTYVNLDQPRPYPALTESADECDSTDVEDSGSISS</sequence>
<dbReference type="Pfam" id="PF19038">
    <property type="entry name" value="Fuz_longin_3"/>
    <property type="match status" value="1"/>
</dbReference>
<dbReference type="SUPFAM" id="SSF56112">
    <property type="entry name" value="Protein kinase-like (PK-like)"/>
    <property type="match status" value="1"/>
</dbReference>
<evidence type="ECO:0000256" key="7">
    <source>
        <dbReference type="ARBA" id="ARBA00022685"/>
    </source>
</evidence>
<dbReference type="InterPro" id="IPR004353">
    <property type="entry name" value="Mon1"/>
</dbReference>
<dbReference type="GO" id="GO:0004714">
    <property type="term" value="F:transmembrane receptor protein tyrosine kinase activity"/>
    <property type="evidence" value="ECO:0007669"/>
    <property type="project" value="UniProtKB-EC"/>
</dbReference>
<keyword evidence="8 27" id="KW-0812">Transmembrane</keyword>
<dbReference type="PRINTS" id="PR01546">
    <property type="entry name" value="YEAST73DUF"/>
</dbReference>
<dbReference type="FunFam" id="2.60.40.10:FF:000213">
    <property type="entry name" value="Hepatocyte growth factor receptor"/>
    <property type="match status" value="1"/>
</dbReference>
<comment type="similarity">
    <text evidence="2">Belongs to the MON1/SAND family.</text>
</comment>
<gene>
    <name evidence="30" type="ORF">SMAX5B_014380</name>
</gene>
<dbReference type="CDD" id="cd11248">
    <property type="entry name" value="Sema_MET_like"/>
    <property type="match status" value="1"/>
</dbReference>
<dbReference type="InterPro" id="IPR017441">
    <property type="entry name" value="Protein_kinase_ATP_BS"/>
</dbReference>
<keyword evidence="17 27" id="KW-0472">Membrane</keyword>
<dbReference type="InterPro" id="IPR043972">
    <property type="entry name" value="FUZ/MON1/HPS1_longin_1"/>
</dbReference>
<dbReference type="GO" id="GO:0005524">
    <property type="term" value="F:ATP binding"/>
    <property type="evidence" value="ECO:0007669"/>
    <property type="project" value="UniProtKB-UniRule"/>
</dbReference>
<dbReference type="PANTHER" id="PTHR13027:SF14">
    <property type="entry name" value="VACUOLAR FUSION PROTEIN MON1 HOMOLOG A"/>
    <property type="match status" value="1"/>
</dbReference>
<evidence type="ECO:0000256" key="2">
    <source>
        <dbReference type="ARBA" id="ARBA00008968"/>
    </source>
</evidence>
<evidence type="ECO:0000256" key="12">
    <source>
        <dbReference type="ARBA" id="ARBA00022777"/>
    </source>
</evidence>
<dbReference type="FunFam" id="1.10.510.10:FF:000093">
    <property type="entry name" value="Hepatocyte growth factor receptor"/>
    <property type="match status" value="1"/>
</dbReference>
<keyword evidence="15" id="KW-0391">Immunity</keyword>
<keyword evidence="31" id="KW-1185">Reference proteome</keyword>
<dbReference type="CDD" id="cd05058">
    <property type="entry name" value="PTKc_Met_Ron"/>
    <property type="match status" value="1"/>
</dbReference>
<evidence type="ECO:0000256" key="13">
    <source>
        <dbReference type="ARBA" id="ARBA00022840"/>
    </source>
</evidence>
<evidence type="ECO:0000256" key="11">
    <source>
        <dbReference type="ARBA" id="ARBA00022741"/>
    </source>
</evidence>
<dbReference type="InterPro" id="IPR002909">
    <property type="entry name" value="IPT_dom"/>
</dbReference>
<dbReference type="SUPFAM" id="SSF101912">
    <property type="entry name" value="Sema domain"/>
    <property type="match status" value="1"/>
</dbReference>
<evidence type="ECO:0000256" key="18">
    <source>
        <dbReference type="ARBA" id="ARBA00023137"/>
    </source>
</evidence>
<comment type="subcellular location">
    <subcellularLocation>
        <location evidence="1">Membrane</location>
        <topology evidence="1">Single-pass type I membrane protein</topology>
    </subcellularLocation>
</comment>
<dbReference type="PANTHER" id="PTHR13027">
    <property type="entry name" value="SAND PROTEIN-RELATED"/>
    <property type="match status" value="1"/>
</dbReference>
<dbReference type="InterPro" id="IPR008266">
    <property type="entry name" value="Tyr_kinase_AS"/>
</dbReference>
<evidence type="ECO:0000256" key="4">
    <source>
        <dbReference type="ARBA" id="ARBA00022553"/>
    </source>
</evidence>
<evidence type="ECO:0000256" key="5">
    <source>
        <dbReference type="ARBA" id="ARBA00022588"/>
    </source>
</evidence>